<dbReference type="AlphaFoldDB" id="A0A0M0LIJ7"/>
<dbReference type="InterPro" id="IPR039566">
    <property type="entry name" value="CvfB_S1_st"/>
</dbReference>
<evidence type="ECO:0000313" key="3">
    <source>
        <dbReference type="EMBL" id="KOO50900.1"/>
    </source>
</evidence>
<comment type="similarity">
    <text evidence="1">Belongs to the CvfB family.</text>
</comment>
<evidence type="ECO:0000313" key="4">
    <source>
        <dbReference type="Proteomes" id="UP000037558"/>
    </source>
</evidence>
<organism evidence="3 4">
    <name type="scientific">Priestia koreensis</name>
    <dbReference type="NCBI Taxonomy" id="284581"/>
    <lineage>
        <taxon>Bacteria</taxon>
        <taxon>Bacillati</taxon>
        <taxon>Bacillota</taxon>
        <taxon>Bacilli</taxon>
        <taxon>Bacillales</taxon>
        <taxon>Bacillaceae</taxon>
        <taxon>Priestia</taxon>
    </lineage>
</organism>
<reference evidence="4" key="1">
    <citation type="submission" date="2015-08" db="EMBL/GenBank/DDBJ databases">
        <title>Fjat-14210 dsm16467.</title>
        <authorList>
            <person name="Liu B."/>
            <person name="Wang J."/>
            <person name="Zhu Y."/>
            <person name="Liu G."/>
            <person name="Chen Q."/>
            <person name="Chen Z."/>
            <person name="Lan J."/>
            <person name="Che J."/>
            <person name="Ge C."/>
            <person name="Shi H."/>
            <person name="Pan Z."/>
            <person name="Liu X."/>
        </authorList>
    </citation>
    <scope>NUCLEOTIDE SEQUENCE [LARGE SCALE GENOMIC DNA]</scope>
    <source>
        <strain evidence="4">DSM 16467</strain>
    </source>
</reference>
<dbReference type="EMBL" id="LILC01000002">
    <property type="protein sequence ID" value="KOO50900.1"/>
    <property type="molecule type" value="Genomic_DNA"/>
</dbReference>
<dbReference type="PANTHER" id="PTHR37296">
    <property type="entry name" value="CONSERVED VIRULENCE FACTOR B"/>
    <property type="match status" value="1"/>
</dbReference>
<sequence length="287" mass="33248">MNELRPGEIVTLSVYRTTPLGYILTNEAAEEVFLHRNEATRELAEDEEVDVFLYIDQKSRLTATMAMPKIQEGTYEWLEVVDVKRRMGAFVNIGTNKDLLIAASDLPLYEDSWPQVGDRLYCSMRITHRGMMYGRLATDDIMKDRMTPAPRELFNRDLEGIVYRLLKVGTYIVTDEGYVGFVHETERKEEPRLGERVKARVINVKDDGTLNLSLLGRKQESMGGDAEQLYEYMESRGGAMPFWDKSYPEDIRERFNMSKAAFKRALGQLMKEDKVYQEEGWTYFKGK</sequence>
<comment type="caution">
    <text evidence="3">The sequence shown here is derived from an EMBL/GenBank/DDBJ whole genome shotgun (WGS) entry which is preliminary data.</text>
</comment>
<dbReference type="Pfam" id="PF13509">
    <property type="entry name" value="S1_2"/>
    <property type="match status" value="1"/>
</dbReference>
<dbReference type="RefSeq" id="WP_053400076.1">
    <property type="nucleotide sequence ID" value="NZ_JAUKEN010000002.1"/>
</dbReference>
<dbReference type="Gene3D" id="1.10.10.10">
    <property type="entry name" value="Winged helix-like DNA-binding domain superfamily/Winged helix DNA-binding domain"/>
    <property type="match status" value="1"/>
</dbReference>
<dbReference type="Gene3D" id="2.40.50.140">
    <property type="entry name" value="Nucleic acid-binding proteins"/>
    <property type="match status" value="2"/>
</dbReference>
<keyword evidence="4" id="KW-1185">Reference proteome</keyword>
<dbReference type="InterPro" id="IPR048588">
    <property type="entry name" value="CvfB_S1_2nd"/>
</dbReference>
<dbReference type="STRING" id="284581.AMD01_00425"/>
<name>A0A0M0LIJ7_9BACI</name>
<dbReference type="Pfam" id="PF21543">
    <property type="entry name" value="CvfB_2nd"/>
    <property type="match status" value="1"/>
</dbReference>
<protein>
    <recommendedName>
        <fullName evidence="2">S1 motif domain-containing protein</fullName>
    </recommendedName>
</protein>
<evidence type="ECO:0000256" key="1">
    <source>
        <dbReference type="PIRNR" id="PIRNR012524"/>
    </source>
</evidence>
<dbReference type="GO" id="GO:0003676">
    <property type="term" value="F:nucleic acid binding"/>
    <property type="evidence" value="ECO:0007669"/>
    <property type="project" value="InterPro"/>
</dbReference>
<dbReference type="InterPro" id="IPR040764">
    <property type="entry name" value="CvfB_WH"/>
</dbReference>
<gene>
    <name evidence="3" type="ORF">AMD01_00425</name>
</gene>
<dbReference type="InterPro" id="IPR003029">
    <property type="entry name" value="S1_domain"/>
</dbReference>
<dbReference type="Pfam" id="PF21191">
    <property type="entry name" value="CvfB_1st"/>
    <property type="match status" value="1"/>
</dbReference>
<dbReference type="SUPFAM" id="SSF50249">
    <property type="entry name" value="Nucleic acid-binding proteins"/>
    <property type="match status" value="1"/>
</dbReference>
<evidence type="ECO:0000259" key="2">
    <source>
        <dbReference type="PROSITE" id="PS50126"/>
    </source>
</evidence>
<dbReference type="OrthoDB" id="9801597at2"/>
<dbReference type="PIRSF" id="PIRSF012524">
    <property type="entry name" value="YitL_S1"/>
    <property type="match status" value="1"/>
</dbReference>
<dbReference type="InterPro" id="IPR048587">
    <property type="entry name" value="CvfB_S1_3rd"/>
</dbReference>
<dbReference type="PANTHER" id="PTHR37296:SF1">
    <property type="entry name" value="CONSERVED VIRULENCE FACTOR B"/>
    <property type="match status" value="1"/>
</dbReference>
<dbReference type="Proteomes" id="UP000037558">
    <property type="component" value="Unassembled WGS sequence"/>
</dbReference>
<dbReference type="PROSITE" id="PS50126">
    <property type="entry name" value="S1"/>
    <property type="match status" value="1"/>
</dbReference>
<dbReference type="InterPro" id="IPR036388">
    <property type="entry name" value="WH-like_DNA-bd_sf"/>
</dbReference>
<dbReference type="Pfam" id="PF17783">
    <property type="entry name" value="WHD_CvfB"/>
    <property type="match status" value="1"/>
</dbReference>
<dbReference type="InterPro" id="IPR014464">
    <property type="entry name" value="CvfB_fam"/>
</dbReference>
<accession>A0A0M0LIJ7</accession>
<proteinExistence type="inferred from homology"/>
<feature type="domain" description="S1 motif" evidence="2">
    <location>
        <begin position="155"/>
        <end position="215"/>
    </location>
</feature>
<dbReference type="InterPro" id="IPR012340">
    <property type="entry name" value="NA-bd_OB-fold"/>
</dbReference>
<dbReference type="PATRIC" id="fig|284581.3.peg.324"/>